<dbReference type="EMBL" id="BAABAL010000019">
    <property type="protein sequence ID" value="GAA4029867.1"/>
    <property type="molecule type" value="Genomic_DNA"/>
</dbReference>
<dbReference type="GO" id="GO:0016787">
    <property type="term" value="F:hydrolase activity"/>
    <property type="evidence" value="ECO:0007669"/>
    <property type="project" value="UniProtKB-KW"/>
</dbReference>
<gene>
    <name evidence="3" type="ORF">GCM10022247_63730</name>
</gene>
<dbReference type="InterPro" id="IPR013830">
    <property type="entry name" value="SGNH_hydro"/>
</dbReference>
<evidence type="ECO:0000313" key="4">
    <source>
        <dbReference type="Proteomes" id="UP001501747"/>
    </source>
</evidence>
<keyword evidence="4" id="KW-1185">Reference proteome</keyword>
<dbReference type="Gene3D" id="3.40.50.1110">
    <property type="entry name" value="SGNH hydrolase"/>
    <property type="match status" value="1"/>
</dbReference>
<dbReference type="SUPFAM" id="SSF52266">
    <property type="entry name" value="SGNH hydrolase"/>
    <property type="match status" value="1"/>
</dbReference>
<keyword evidence="1" id="KW-0732">Signal</keyword>
<reference evidence="4" key="1">
    <citation type="journal article" date="2019" name="Int. J. Syst. Evol. Microbiol.">
        <title>The Global Catalogue of Microorganisms (GCM) 10K type strain sequencing project: providing services to taxonomists for standard genome sequencing and annotation.</title>
        <authorList>
            <consortium name="The Broad Institute Genomics Platform"/>
            <consortium name="The Broad Institute Genome Sequencing Center for Infectious Disease"/>
            <person name="Wu L."/>
            <person name="Ma J."/>
        </authorList>
    </citation>
    <scope>NUCLEOTIDE SEQUENCE [LARGE SCALE GENOMIC DNA]</scope>
    <source>
        <strain evidence="4">JCM 17342</strain>
    </source>
</reference>
<dbReference type="PANTHER" id="PTHR37981">
    <property type="entry name" value="LIPASE 2"/>
    <property type="match status" value="1"/>
</dbReference>
<comment type="caution">
    <text evidence="3">The sequence shown here is derived from an EMBL/GenBank/DDBJ whole genome shotgun (WGS) entry which is preliminary data.</text>
</comment>
<dbReference type="RefSeq" id="WP_344883075.1">
    <property type="nucleotide sequence ID" value="NZ_BAABAL010000019.1"/>
</dbReference>
<proteinExistence type="predicted"/>
<evidence type="ECO:0000259" key="2">
    <source>
        <dbReference type="Pfam" id="PF13472"/>
    </source>
</evidence>
<name>A0ABP7TQN5_9PSEU</name>
<dbReference type="InterPro" id="IPR036514">
    <property type="entry name" value="SGNH_hydro_sf"/>
</dbReference>
<keyword evidence="3" id="KW-0378">Hydrolase</keyword>
<accession>A0ABP7TQN5</accession>
<organism evidence="3 4">
    <name type="scientific">Allokutzneria multivorans</name>
    <dbReference type="NCBI Taxonomy" id="1142134"/>
    <lineage>
        <taxon>Bacteria</taxon>
        <taxon>Bacillati</taxon>
        <taxon>Actinomycetota</taxon>
        <taxon>Actinomycetes</taxon>
        <taxon>Pseudonocardiales</taxon>
        <taxon>Pseudonocardiaceae</taxon>
        <taxon>Allokutzneria</taxon>
    </lineage>
</organism>
<dbReference type="CDD" id="cd01823">
    <property type="entry name" value="SEST_like"/>
    <property type="match status" value="1"/>
</dbReference>
<dbReference type="PANTHER" id="PTHR37981:SF1">
    <property type="entry name" value="SGNH HYDROLASE-TYPE ESTERASE DOMAIN-CONTAINING PROTEIN"/>
    <property type="match status" value="1"/>
</dbReference>
<sequence>MALPAALRRLLVLPLVIAALAAGTTVATAKPVEPEPARTGQFTRYVSLGDSFVSGPYIPQPRPESRGCLRTTGNYPTVLAAKLGVRDLADASCIGAFTHHMTTAQDEPSWNIDNPPQFDRLTPETDLVTITTGGINIGFMQLAIDCALASFGDPLGTPCKKKHTVDGVEQIGKRIEAAAPKVNDVLVELKRRAPRAKVVFVGYPRLVPKSIGCFPTVPIAFGDVEYLDGLQQKLNRALAAQAAANGIPFVDAYKASEGRDACQAPEVRWMEGVIPSSPTAPAHPNAAGMTAVADLVHAAVVGRD</sequence>
<dbReference type="Proteomes" id="UP001501747">
    <property type="component" value="Unassembled WGS sequence"/>
</dbReference>
<evidence type="ECO:0000256" key="1">
    <source>
        <dbReference type="SAM" id="SignalP"/>
    </source>
</evidence>
<evidence type="ECO:0000313" key="3">
    <source>
        <dbReference type="EMBL" id="GAA4029867.1"/>
    </source>
</evidence>
<dbReference type="Pfam" id="PF13472">
    <property type="entry name" value="Lipase_GDSL_2"/>
    <property type="match status" value="1"/>
</dbReference>
<protein>
    <submittedName>
        <fullName evidence="3">SGNH/GDSL hydrolase family protein</fullName>
    </submittedName>
</protein>
<dbReference type="InterPro" id="IPR037460">
    <property type="entry name" value="SEST-like"/>
</dbReference>
<feature type="domain" description="SGNH hydrolase-type esterase" evidence="2">
    <location>
        <begin position="48"/>
        <end position="290"/>
    </location>
</feature>
<feature type="chain" id="PRO_5045398946" evidence="1">
    <location>
        <begin position="30"/>
        <end position="304"/>
    </location>
</feature>
<feature type="signal peptide" evidence="1">
    <location>
        <begin position="1"/>
        <end position="29"/>
    </location>
</feature>